<evidence type="ECO:0000313" key="2">
    <source>
        <dbReference type="EMBL" id="SFP08544.1"/>
    </source>
</evidence>
<accession>A0A1I5MG28</accession>
<dbReference type="STRING" id="306540.SAMN05421839_10574"/>
<name>A0A1I5MG28_9BACI</name>
<gene>
    <name evidence="1" type="ORF">HHA03_17290</name>
    <name evidence="2" type="ORF">SAMN05421839_10574</name>
</gene>
<dbReference type="OrthoDB" id="9858526at2"/>
<dbReference type="Proteomes" id="UP000242243">
    <property type="component" value="Unassembled WGS sequence"/>
</dbReference>
<dbReference type="EMBL" id="FOXC01000005">
    <property type="protein sequence ID" value="SFP08544.1"/>
    <property type="molecule type" value="Genomic_DNA"/>
</dbReference>
<dbReference type="AlphaFoldDB" id="A0A1I5MG28"/>
<sequence>MNHNYWKVGMYECGMITQSFKVDSESEAKQIAEGWSKFNAPMEIFIVSDNGTFLNRDGYSQVFKSW</sequence>
<evidence type="ECO:0000313" key="4">
    <source>
        <dbReference type="Proteomes" id="UP000321547"/>
    </source>
</evidence>
<reference evidence="2 3" key="1">
    <citation type="submission" date="2016-10" db="EMBL/GenBank/DDBJ databases">
        <authorList>
            <person name="de Groot N.N."/>
        </authorList>
    </citation>
    <scope>NUCLEOTIDE SEQUENCE [LARGE SCALE GENOMIC DNA]</scope>
    <source>
        <strain evidence="2 3">DSM 17073</strain>
    </source>
</reference>
<dbReference type="Proteomes" id="UP000321547">
    <property type="component" value="Unassembled WGS sequence"/>
</dbReference>
<reference evidence="1 4" key="2">
    <citation type="submission" date="2019-07" db="EMBL/GenBank/DDBJ databases">
        <title>Whole genome shotgun sequence of Halolactibacillus halophilus NBRC 100868.</title>
        <authorList>
            <person name="Hosoyama A."/>
            <person name="Uohara A."/>
            <person name="Ohji S."/>
            <person name="Ichikawa N."/>
        </authorList>
    </citation>
    <scope>NUCLEOTIDE SEQUENCE [LARGE SCALE GENOMIC DNA]</scope>
    <source>
        <strain evidence="1 4">NBRC 100868</strain>
    </source>
</reference>
<protein>
    <submittedName>
        <fullName evidence="2">Uncharacterized protein</fullName>
    </submittedName>
</protein>
<dbReference type="EMBL" id="BJWI01000027">
    <property type="protein sequence ID" value="GEM02197.1"/>
    <property type="molecule type" value="Genomic_DNA"/>
</dbReference>
<evidence type="ECO:0000313" key="3">
    <source>
        <dbReference type="Proteomes" id="UP000242243"/>
    </source>
</evidence>
<keyword evidence="4" id="KW-1185">Reference proteome</keyword>
<organism evidence="2 3">
    <name type="scientific">Halolactibacillus halophilus</name>
    <dbReference type="NCBI Taxonomy" id="306540"/>
    <lineage>
        <taxon>Bacteria</taxon>
        <taxon>Bacillati</taxon>
        <taxon>Bacillota</taxon>
        <taxon>Bacilli</taxon>
        <taxon>Bacillales</taxon>
        <taxon>Bacillaceae</taxon>
        <taxon>Halolactibacillus</taxon>
    </lineage>
</organism>
<evidence type="ECO:0000313" key="1">
    <source>
        <dbReference type="EMBL" id="GEM02197.1"/>
    </source>
</evidence>
<dbReference type="RefSeq" id="WP_089830379.1">
    <property type="nucleotide sequence ID" value="NZ_BJWI01000027.1"/>
</dbReference>
<proteinExistence type="predicted"/>